<dbReference type="RefSeq" id="WP_188889437.1">
    <property type="nucleotide sequence ID" value="NZ_BMHY01000004.1"/>
</dbReference>
<evidence type="ECO:0000256" key="1">
    <source>
        <dbReference type="SAM" id="SignalP"/>
    </source>
</evidence>
<dbReference type="AlphaFoldDB" id="A0A917H5R4"/>
<keyword evidence="3" id="KW-1185">Reference proteome</keyword>
<dbReference type="InterPro" id="IPR008979">
    <property type="entry name" value="Galactose-bd-like_sf"/>
</dbReference>
<organism evidence="2 3">
    <name type="scientific">Paenibacillus radicis</name>
    <name type="common">ex Gao et al. 2016</name>
    <dbReference type="NCBI Taxonomy" id="1737354"/>
    <lineage>
        <taxon>Bacteria</taxon>
        <taxon>Bacillati</taxon>
        <taxon>Bacillota</taxon>
        <taxon>Bacilli</taxon>
        <taxon>Bacillales</taxon>
        <taxon>Paenibacillaceae</taxon>
        <taxon>Paenibacillus</taxon>
    </lineage>
</organism>
<dbReference type="Gene3D" id="2.60.120.260">
    <property type="entry name" value="Galactose-binding domain-like"/>
    <property type="match status" value="3"/>
</dbReference>
<gene>
    <name evidence="2" type="ORF">GCM10010918_24080</name>
</gene>
<keyword evidence="1" id="KW-0732">Signal</keyword>
<dbReference type="Proteomes" id="UP000600247">
    <property type="component" value="Unassembled WGS sequence"/>
</dbReference>
<name>A0A917H5R4_9BACL</name>
<evidence type="ECO:0000313" key="2">
    <source>
        <dbReference type="EMBL" id="GGG68382.1"/>
    </source>
</evidence>
<protein>
    <recommendedName>
        <fullName evidence="4">CBM-cenC domain-containing protein</fullName>
    </recommendedName>
</protein>
<evidence type="ECO:0008006" key="4">
    <source>
        <dbReference type="Google" id="ProtNLM"/>
    </source>
</evidence>
<accession>A0A917H5R4</accession>
<dbReference type="EMBL" id="BMHY01000004">
    <property type="protein sequence ID" value="GGG68382.1"/>
    <property type="molecule type" value="Genomic_DNA"/>
</dbReference>
<feature type="chain" id="PRO_5037892672" description="CBM-cenC domain-containing protein" evidence="1">
    <location>
        <begin position="24"/>
        <end position="527"/>
    </location>
</feature>
<dbReference type="SUPFAM" id="SSF49785">
    <property type="entry name" value="Galactose-binding domain-like"/>
    <property type="match status" value="1"/>
</dbReference>
<proteinExistence type="predicted"/>
<sequence length="527" mass="57872">MKVIKIIMLVLIMSSLIPSVSYSNVESNQENNSLDINQNNNLNLLHNPSFEMAGTNGVGEGWQYWRGEEAEADITLVNSLVSSGLQAQRISASILKKDSFVALTQLIPVSPNKPFYLGGRFNIEQLNNAKIQLYADFLTADSSFITSVIFELRNDLKGTYITLSGNNIVPQEAASVRIFALIRATSDIGSGIIYVDDLNFKYTSESNLVMNADFDQVENQNAIADSWFPIVGGKTSLSVVTSPISSGGTVQRVTSSELPLHQIGGIYQILKVDPNREFRISVRVRVDSLKDSKIQLYADFSDATSLLQTNIVDISTVTNGDFITISGKGKTPDKAKHLALYTLIRSLSDSGAGDIYVDSMSFSYQLEEESFDNASFESFEGSGIAKGWSYTGISSFIQKENIRVSDGKYAQKINTSNLLKNQFTGISQSIIVQPNKDYTISGRILVDSLQNANMYLQTDFYGQNGIIANKSNIVELSRTTFGGYITISGMGTVPEDAHYAKVQVIIKAKENSGAGVFFIDDMSFQYN</sequence>
<feature type="signal peptide" evidence="1">
    <location>
        <begin position="1"/>
        <end position="23"/>
    </location>
</feature>
<reference evidence="2 3" key="1">
    <citation type="journal article" date="2014" name="Int. J. Syst. Evol. Microbiol.">
        <title>Complete genome sequence of Corynebacterium casei LMG S-19264T (=DSM 44701T), isolated from a smear-ripened cheese.</title>
        <authorList>
            <consortium name="US DOE Joint Genome Institute (JGI-PGF)"/>
            <person name="Walter F."/>
            <person name="Albersmeier A."/>
            <person name="Kalinowski J."/>
            <person name="Ruckert C."/>
        </authorList>
    </citation>
    <scope>NUCLEOTIDE SEQUENCE [LARGE SCALE GENOMIC DNA]</scope>
    <source>
        <strain evidence="2 3">CGMCC 1.15286</strain>
    </source>
</reference>
<comment type="caution">
    <text evidence="2">The sequence shown here is derived from an EMBL/GenBank/DDBJ whole genome shotgun (WGS) entry which is preliminary data.</text>
</comment>
<evidence type="ECO:0000313" key="3">
    <source>
        <dbReference type="Proteomes" id="UP000600247"/>
    </source>
</evidence>